<evidence type="ECO:0000313" key="6">
    <source>
        <dbReference type="EMBL" id="KAF2284368.1"/>
    </source>
</evidence>
<dbReference type="GO" id="GO:0003676">
    <property type="term" value="F:nucleic acid binding"/>
    <property type="evidence" value="ECO:0007669"/>
    <property type="project" value="InterPro"/>
</dbReference>
<dbReference type="PANTHER" id="PTHR42648">
    <property type="entry name" value="TRANSPOSASE, PUTATIVE-RELATED"/>
    <property type="match status" value="1"/>
</dbReference>
<dbReference type="GO" id="GO:0006508">
    <property type="term" value="P:proteolysis"/>
    <property type="evidence" value="ECO:0007669"/>
    <property type="project" value="UniProtKB-KW"/>
</dbReference>
<organism evidence="6 7">
    <name type="scientific">Hevea brasiliensis</name>
    <name type="common">Para rubber tree</name>
    <name type="synonym">Siphonia brasiliensis</name>
    <dbReference type="NCBI Taxonomy" id="3981"/>
    <lineage>
        <taxon>Eukaryota</taxon>
        <taxon>Viridiplantae</taxon>
        <taxon>Streptophyta</taxon>
        <taxon>Embryophyta</taxon>
        <taxon>Tracheophyta</taxon>
        <taxon>Spermatophyta</taxon>
        <taxon>Magnoliopsida</taxon>
        <taxon>eudicotyledons</taxon>
        <taxon>Gunneridae</taxon>
        <taxon>Pentapetalae</taxon>
        <taxon>rosids</taxon>
        <taxon>fabids</taxon>
        <taxon>Malpighiales</taxon>
        <taxon>Euphorbiaceae</taxon>
        <taxon>Crotonoideae</taxon>
        <taxon>Micrandreae</taxon>
        <taxon>Hevea</taxon>
    </lineage>
</organism>
<sequence>MLQENTSEAEKKESNWYLDSGASSHMSGEKHCFVELNLTITSKVRFGDGSMANICGQGSVLFQCKNTEHLTLQNVYYIPRLRSNIISLGQLDEAGSTIVIGGGHLKLYDWRNKLVVDVERRTNWLYIAKLQLATPINLMARMDDEPWTWYARYGHLNFNSLRKLSRRGMVKGLPSIDQVDKLCDGCLVGKQHRTSFPKKSEFIANKPLELVHSDLCGPITPTTWNNYFMLLVDDFSRFMWVYMLKSKDEALNNFKRFKAIVESESDMRSNQAIMLGYESGTKAYRLFDPSRNKIIVSRDVVFEEGRKWQWNNDPVERIKEAEEFTVNFNKQAVNPSEAETPSEVATPSTPSSISSPSTQSQSSNSSSSSSHP</sequence>
<evidence type="ECO:0000259" key="3">
    <source>
        <dbReference type="Pfam" id="PF13976"/>
    </source>
</evidence>
<dbReference type="InterPro" id="IPR039537">
    <property type="entry name" value="Retrotran_Ty1/copia-like"/>
</dbReference>
<name>A0A6A6K8K4_HEVBR</name>
<keyword evidence="1" id="KW-0645">Protease</keyword>
<dbReference type="InterPro" id="IPR036397">
    <property type="entry name" value="RNaseH_sf"/>
</dbReference>
<evidence type="ECO:0000256" key="2">
    <source>
        <dbReference type="SAM" id="MobiDB-lite"/>
    </source>
</evidence>
<gene>
    <name evidence="6" type="ORF">GH714_021152</name>
</gene>
<keyword evidence="7" id="KW-1185">Reference proteome</keyword>
<feature type="compositionally biased region" description="Low complexity" evidence="2">
    <location>
        <begin position="346"/>
        <end position="372"/>
    </location>
</feature>
<keyword evidence="1" id="KW-0378">Hydrolase</keyword>
<dbReference type="InterPro" id="IPR057670">
    <property type="entry name" value="SH3_retrovirus"/>
</dbReference>
<dbReference type="Gene3D" id="3.30.420.10">
    <property type="entry name" value="Ribonuclease H-like superfamily/Ribonuclease H"/>
    <property type="match status" value="1"/>
</dbReference>
<reference evidence="6 7" key="1">
    <citation type="journal article" date="2020" name="Mol. Plant">
        <title>The Chromosome-Based Rubber Tree Genome Provides New Insights into Spurge Genome Evolution and Rubber Biosynthesis.</title>
        <authorList>
            <person name="Liu J."/>
            <person name="Shi C."/>
            <person name="Shi C.C."/>
            <person name="Li W."/>
            <person name="Zhang Q.J."/>
            <person name="Zhang Y."/>
            <person name="Li K."/>
            <person name="Lu H.F."/>
            <person name="Shi C."/>
            <person name="Zhu S.T."/>
            <person name="Xiao Z.Y."/>
            <person name="Nan H."/>
            <person name="Yue Y."/>
            <person name="Zhu X.G."/>
            <person name="Wu Y."/>
            <person name="Hong X.N."/>
            <person name="Fan G.Y."/>
            <person name="Tong Y."/>
            <person name="Zhang D."/>
            <person name="Mao C.L."/>
            <person name="Liu Y.L."/>
            <person name="Hao S.J."/>
            <person name="Liu W.Q."/>
            <person name="Lv M.Q."/>
            <person name="Zhang H.B."/>
            <person name="Liu Y."/>
            <person name="Hu-Tang G.R."/>
            <person name="Wang J.P."/>
            <person name="Wang J.H."/>
            <person name="Sun Y.H."/>
            <person name="Ni S.B."/>
            <person name="Chen W.B."/>
            <person name="Zhang X.C."/>
            <person name="Jiao Y.N."/>
            <person name="Eichler E.E."/>
            <person name="Li G.H."/>
            <person name="Liu X."/>
            <person name="Gao L.Z."/>
        </authorList>
    </citation>
    <scope>NUCLEOTIDE SEQUENCE [LARGE SCALE GENOMIC DNA]</scope>
    <source>
        <strain evidence="7">cv. GT1</strain>
        <tissue evidence="6">Leaf</tissue>
    </source>
</reference>
<feature type="domain" description="Retrovirus-related Pol polyprotein from transposon TNT 1-94-like beta-barrel" evidence="4">
    <location>
        <begin position="16"/>
        <end position="95"/>
    </location>
</feature>
<dbReference type="InterPro" id="IPR012337">
    <property type="entry name" value="RNaseH-like_sf"/>
</dbReference>
<comment type="caution">
    <text evidence="6">The sequence shown here is derived from an EMBL/GenBank/DDBJ whole genome shotgun (WGS) entry which is preliminary data.</text>
</comment>
<evidence type="ECO:0000259" key="4">
    <source>
        <dbReference type="Pfam" id="PF22936"/>
    </source>
</evidence>
<feature type="compositionally biased region" description="Polar residues" evidence="2">
    <location>
        <begin position="329"/>
        <end position="345"/>
    </location>
</feature>
<proteinExistence type="predicted"/>
<dbReference type="AlphaFoldDB" id="A0A6A6K8K4"/>
<dbReference type="Pfam" id="PF22936">
    <property type="entry name" value="Pol_BBD"/>
    <property type="match status" value="1"/>
</dbReference>
<dbReference type="Proteomes" id="UP000467840">
    <property type="component" value="Chromosome 12"/>
</dbReference>
<dbReference type="InterPro" id="IPR054722">
    <property type="entry name" value="PolX-like_BBD"/>
</dbReference>
<evidence type="ECO:0000313" key="7">
    <source>
        <dbReference type="Proteomes" id="UP000467840"/>
    </source>
</evidence>
<dbReference type="SUPFAM" id="SSF53098">
    <property type="entry name" value="Ribonuclease H-like"/>
    <property type="match status" value="1"/>
</dbReference>
<dbReference type="PANTHER" id="PTHR42648:SF25">
    <property type="entry name" value="RNA-DIRECTED DNA POLYMERASE"/>
    <property type="match status" value="1"/>
</dbReference>
<dbReference type="EMBL" id="JAAGAX010000018">
    <property type="protein sequence ID" value="KAF2284368.1"/>
    <property type="molecule type" value="Genomic_DNA"/>
</dbReference>
<feature type="region of interest" description="Disordered" evidence="2">
    <location>
        <begin position="329"/>
        <end position="372"/>
    </location>
</feature>
<protein>
    <submittedName>
        <fullName evidence="6">Uncharacterized protein</fullName>
    </submittedName>
</protein>
<dbReference type="InterPro" id="IPR025724">
    <property type="entry name" value="GAG-pre-integrase_dom"/>
</dbReference>
<feature type="domain" description="Retroviral polymerase SH3-like" evidence="5">
    <location>
        <begin position="266"/>
        <end position="314"/>
    </location>
</feature>
<accession>A0A6A6K8K4</accession>
<evidence type="ECO:0000259" key="5">
    <source>
        <dbReference type="Pfam" id="PF25597"/>
    </source>
</evidence>
<dbReference type="Pfam" id="PF25597">
    <property type="entry name" value="SH3_retrovirus"/>
    <property type="match status" value="1"/>
</dbReference>
<dbReference type="Pfam" id="PF13976">
    <property type="entry name" value="gag_pre-integrs"/>
    <property type="match status" value="1"/>
</dbReference>
<evidence type="ECO:0000256" key="1">
    <source>
        <dbReference type="ARBA" id="ARBA00022670"/>
    </source>
</evidence>
<feature type="domain" description="GAG-pre-integrase" evidence="3">
    <location>
        <begin position="125"/>
        <end position="191"/>
    </location>
</feature>
<dbReference type="GO" id="GO:0008233">
    <property type="term" value="F:peptidase activity"/>
    <property type="evidence" value="ECO:0007669"/>
    <property type="project" value="UniProtKB-KW"/>
</dbReference>